<accession>A0A9D4R8C1</accession>
<dbReference type="Proteomes" id="UP000828390">
    <property type="component" value="Unassembled WGS sequence"/>
</dbReference>
<evidence type="ECO:0000313" key="1">
    <source>
        <dbReference type="EMBL" id="KAH3858824.1"/>
    </source>
</evidence>
<dbReference type="AlphaFoldDB" id="A0A9D4R8C1"/>
<dbReference type="EMBL" id="JAIWYP010000003">
    <property type="protein sequence ID" value="KAH3858824.1"/>
    <property type="molecule type" value="Genomic_DNA"/>
</dbReference>
<evidence type="ECO:0000313" key="2">
    <source>
        <dbReference type="Proteomes" id="UP000828390"/>
    </source>
</evidence>
<protein>
    <submittedName>
        <fullName evidence="1">Uncharacterized protein</fullName>
    </submittedName>
</protein>
<name>A0A9D4R8C1_DREPO</name>
<sequence>MGKTAPPTDGHVCQRAEITFELSQHIKTTNILTNFELDRDRTKYVTSRVSKWKTAPPTGGHVFQRTIGHEIFNLNRGIIETNLLTKIHKDRQFFQRTILRVFSNQMWTTDGRTYDGQRPIPKAHLIAQVS</sequence>
<comment type="caution">
    <text evidence="1">The sequence shown here is derived from an EMBL/GenBank/DDBJ whole genome shotgun (WGS) entry which is preliminary data.</text>
</comment>
<proteinExistence type="predicted"/>
<reference evidence="1" key="1">
    <citation type="journal article" date="2019" name="bioRxiv">
        <title>The Genome of the Zebra Mussel, Dreissena polymorpha: A Resource for Invasive Species Research.</title>
        <authorList>
            <person name="McCartney M.A."/>
            <person name="Auch B."/>
            <person name="Kono T."/>
            <person name="Mallez S."/>
            <person name="Zhang Y."/>
            <person name="Obille A."/>
            <person name="Becker A."/>
            <person name="Abrahante J.E."/>
            <person name="Garbe J."/>
            <person name="Badalamenti J.P."/>
            <person name="Herman A."/>
            <person name="Mangelson H."/>
            <person name="Liachko I."/>
            <person name="Sullivan S."/>
            <person name="Sone E.D."/>
            <person name="Koren S."/>
            <person name="Silverstein K.A.T."/>
            <person name="Beckman K.B."/>
            <person name="Gohl D.M."/>
        </authorList>
    </citation>
    <scope>NUCLEOTIDE SEQUENCE</scope>
    <source>
        <strain evidence="1">Duluth1</strain>
        <tissue evidence="1">Whole animal</tissue>
    </source>
</reference>
<reference evidence="1" key="2">
    <citation type="submission" date="2020-11" db="EMBL/GenBank/DDBJ databases">
        <authorList>
            <person name="McCartney M.A."/>
            <person name="Auch B."/>
            <person name="Kono T."/>
            <person name="Mallez S."/>
            <person name="Becker A."/>
            <person name="Gohl D.M."/>
            <person name="Silverstein K.A.T."/>
            <person name="Koren S."/>
            <person name="Bechman K.B."/>
            <person name="Herman A."/>
            <person name="Abrahante J.E."/>
            <person name="Garbe J."/>
        </authorList>
    </citation>
    <scope>NUCLEOTIDE SEQUENCE</scope>
    <source>
        <strain evidence="1">Duluth1</strain>
        <tissue evidence="1">Whole animal</tissue>
    </source>
</reference>
<gene>
    <name evidence="1" type="ORF">DPMN_101464</name>
</gene>
<organism evidence="1 2">
    <name type="scientific">Dreissena polymorpha</name>
    <name type="common">Zebra mussel</name>
    <name type="synonym">Mytilus polymorpha</name>
    <dbReference type="NCBI Taxonomy" id="45954"/>
    <lineage>
        <taxon>Eukaryota</taxon>
        <taxon>Metazoa</taxon>
        <taxon>Spiralia</taxon>
        <taxon>Lophotrochozoa</taxon>
        <taxon>Mollusca</taxon>
        <taxon>Bivalvia</taxon>
        <taxon>Autobranchia</taxon>
        <taxon>Heteroconchia</taxon>
        <taxon>Euheterodonta</taxon>
        <taxon>Imparidentia</taxon>
        <taxon>Neoheterodontei</taxon>
        <taxon>Myida</taxon>
        <taxon>Dreissenoidea</taxon>
        <taxon>Dreissenidae</taxon>
        <taxon>Dreissena</taxon>
    </lineage>
</organism>
<keyword evidence="2" id="KW-1185">Reference proteome</keyword>